<evidence type="ECO:0000256" key="5">
    <source>
        <dbReference type="SAM" id="MobiDB-lite"/>
    </source>
</evidence>
<sequence length="413" mass="46770">MWLSKFQFPSRSIFKGVFLGHKLPLLVRLTSTTTNSKSNGSIPTQYTELSPLLVKQAEKYEAELKDLDKDLSCGIHFDVNKQKHYAKLSALTDTFIEYKEKLNELKSLQEMIVSDPSLRAEAEQEYAELVPQYETTSSRLVNKLLPPHPFADKPSLLELRPGVGGIEAMIFTQNLLDMYIGYANYRKWKYRIISKNENESGSGIIDAILSIEEAGSYDRLRFEAGVHRVQRIPSTETKGRTHTSTAAVVVLPQIGDESAKSIDAYERTFKPGEIRVDIMRASGKGGQHVNTTDSAVRLTHIPSGIVVSMQDERSQHKNKAKAFTILRARLAEKERLEKEEKERKARKSQVSSTNRSDKIRTYNFPQNRITDHRCGFTLLDLPGVLSGERLDEVIEAMSKYDSTERAKELLESN</sequence>
<dbReference type="Gene3D" id="3.30.70.1660">
    <property type="match status" value="2"/>
</dbReference>
<dbReference type="EMBL" id="CP048988">
    <property type="protein sequence ID" value="QID79416.1"/>
    <property type="molecule type" value="Genomic_DNA"/>
</dbReference>
<keyword evidence="8" id="KW-1185">Reference proteome</keyword>
<dbReference type="FunFam" id="3.30.160.20:FF:000004">
    <property type="entry name" value="Peptide chain release factor 1"/>
    <property type="match status" value="1"/>
</dbReference>
<evidence type="ECO:0000256" key="1">
    <source>
        <dbReference type="ARBA" id="ARBA00010835"/>
    </source>
</evidence>
<dbReference type="SMR" id="A0A6C1DQW9"/>
<dbReference type="InterPro" id="IPR045853">
    <property type="entry name" value="Pep_chain_release_fac_I_sf"/>
</dbReference>
<keyword evidence="3" id="KW-0648">Protein biosynthesis</keyword>
<dbReference type="GO" id="GO:0005739">
    <property type="term" value="C:mitochondrion"/>
    <property type="evidence" value="ECO:0007669"/>
    <property type="project" value="UniProtKB-ARBA"/>
</dbReference>
<evidence type="ECO:0000256" key="2">
    <source>
        <dbReference type="ARBA" id="ARBA00022481"/>
    </source>
</evidence>
<dbReference type="InterPro" id="IPR050057">
    <property type="entry name" value="Prokaryotic/Mito_RF"/>
</dbReference>
<dbReference type="Proteomes" id="UP000501346">
    <property type="component" value="Chromosome ScVII"/>
</dbReference>
<dbReference type="Pfam" id="PF00472">
    <property type="entry name" value="RF-1"/>
    <property type="match status" value="1"/>
</dbReference>
<feature type="domain" description="Prokaryotic-type class I peptide chain release factors" evidence="6">
    <location>
        <begin position="280"/>
        <end position="296"/>
    </location>
</feature>
<dbReference type="PANTHER" id="PTHR43804:SF7">
    <property type="entry name" value="LD18447P"/>
    <property type="match status" value="1"/>
</dbReference>
<dbReference type="OrthoDB" id="2019491at2759"/>
<comment type="similarity">
    <text evidence="1">Belongs to the prokaryotic/mitochondrial release factor family.</text>
</comment>
<dbReference type="AlphaFoldDB" id="A0A6C1DQW9"/>
<name>A0A6C1DQW9_SACPS</name>
<dbReference type="Gene3D" id="3.30.160.20">
    <property type="match status" value="1"/>
</dbReference>
<reference evidence="7 8" key="1">
    <citation type="journal article" date="2019" name="BMC Genomics">
        <title>Chromosome level assembly and comparative genome analysis confirm lager-brewing yeasts originated from a single hybridization.</title>
        <authorList>
            <person name="Salazar A.N."/>
            <person name="Gorter de Vries A.R."/>
            <person name="van den Broek M."/>
            <person name="Brouwers N."/>
            <person name="de la Torre Cortes P."/>
            <person name="Kuijpers N.G.A."/>
            <person name="Daran J.G."/>
            <person name="Abeel T."/>
        </authorList>
    </citation>
    <scope>NUCLEOTIDE SEQUENCE [LARGE SCALE GENOMIC DNA]</scope>
    <source>
        <strain evidence="7 8">CBS 1483</strain>
    </source>
</reference>
<dbReference type="InterPro" id="IPR000352">
    <property type="entry name" value="Pep_chain_release_fac_I"/>
</dbReference>
<dbReference type="SUPFAM" id="SSF75620">
    <property type="entry name" value="Release factor"/>
    <property type="match status" value="1"/>
</dbReference>
<evidence type="ECO:0000313" key="7">
    <source>
        <dbReference type="EMBL" id="QID79416.1"/>
    </source>
</evidence>
<evidence type="ECO:0000313" key="8">
    <source>
        <dbReference type="Proteomes" id="UP000501346"/>
    </source>
</evidence>
<accession>A0A6C1DQW9</accession>
<dbReference type="InterPro" id="IPR005139">
    <property type="entry name" value="PCRF"/>
</dbReference>
<feature type="region of interest" description="Disordered" evidence="5">
    <location>
        <begin position="335"/>
        <end position="363"/>
    </location>
</feature>
<dbReference type="GO" id="GO:0003747">
    <property type="term" value="F:translation release factor activity"/>
    <property type="evidence" value="ECO:0007669"/>
    <property type="project" value="InterPro"/>
</dbReference>
<evidence type="ECO:0000256" key="4">
    <source>
        <dbReference type="ARBA" id="ARBA00067174"/>
    </source>
</evidence>
<protein>
    <recommendedName>
        <fullName evidence="4">Peptide chain release factor 1, mitochondrial</fullName>
    </recommendedName>
</protein>
<dbReference type="PANTHER" id="PTHR43804">
    <property type="entry name" value="LD18447P"/>
    <property type="match status" value="1"/>
</dbReference>
<keyword evidence="2" id="KW-0488">Methylation</keyword>
<dbReference type="SMART" id="SM00937">
    <property type="entry name" value="PCRF"/>
    <property type="match status" value="1"/>
</dbReference>
<dbReference type="PROSITE" id="PS00745">
    <property type="entry name" value="RF_PROK_I"/>
    <property type="match status" value="1"/>
</dbReference>
<proteinExistence type="inferred from homology"/>
<organism evidence="7 8">
    <name type="scientific">Saccharomyces pastorianus</name>
    <name type="common">Lager yeast</name>
    <name type="synonym">Saccharomyces cerevisiae x Saccharomyces eubayanus</name>
    <dbReference type="NCBI Taxonomy" id="27292"/>
    <lineage>
        <taxon>Eukaryota</taxon>
        <taxon>Fungi</taxon>
        <taxon>Dikarya</taxon>
        <taxon>Ascomycota</taxon>
        <taxon>Saccharomycotina</taxon>
        <taxon>Saccharomycetes</taxon>
        <taxon>Saccharomycetales</taxon>
        <taxon>Saccharomycetaceae</taxon>
        <taxon>Saccharomyces</taxon>
    </lineage>
</organism>
<dbReference type="GO" id="GO:0032543">
    <property type="term" value="P:mitochondrial translation"/>
    <property type="evidence" value="ECO:0007669"/>
    <property type="project" value="UniProtKB-ARBA"/>
</dbReference>
<dbReference type="Pfam" id="PF03462">
    <property type="entry name" value="PCRF"/>
    <property type="match status" value="1"/>
</dbReference>
<gene>
    <name evidence="7" type="primary">MRF1_1</name>
    <name evidence="7" type="ORF">GRS66_001680</name>
</gene>
<dbReference type="FunFam" id="3.30.70.1660:FF:000019">
    <property type="entry name" value="Mitochondrial translation release factor"/>
    <property type="match status" value="1"/>
</dbReference>
<evidence type="ECO:0000256" key="3">
    <source>
        <dbReference type="ARBA" id="ARBA00022917"/>
    </source>
</evidence>
<dbReference type="FunFam" id="3.30.70.1660:FF:000018">
    <property type="entry name" value="Mitochondrial translation release factor"/>
    <property type="match status" value="1"/>
</dbReference>
<dbReference type="Gene3D" id="6.10.140.1950">
    <property type="match status" value="1"/>
</dbReference>
<evidence type="ECO:0000259" key="6">
    <source>
        <dbReference type="PROSITE" id="PS00745"/>
    </source>
</evidence>